<evidence type="ECO:0000256" key="1">
    <source>
        <dbReference type="SAM" id="MobiDB-lite"/>
    </source>
</evidence>
<dbReference type="Proteomes" id="UP001221413">
    <property type="component" value="Unassembled WGS sequence"/>
</dbReference>
<protein>
    <submittedName>
        <fullName evidence="2">Uncharacterized protein</fullName>
    </submittedName>
</protein>
<proteinExistence type="predicted"/>
<reference evidence="2" key="1">
    <citation type="submission" date="2023-01" db="EMBL/GenBank/DDBJ databases">
        <title>The chitinases involved in constricting ring structure development in the nematode-trapping fungus Drechslerella dactyloides.</title>
        <authorList>
            <person name="Wang R."/>
            <person name="Zhang L."/>
            <person name="Tang P."/>
            <person name="Li S."/>
            <person name="Liang L."/>
        </authorList>
    </citation>
    <scope>NUCLEOTIDE SEQUENCE</scope>
    <source>
        <strain evidence="2">YMF1.00031</strain>
    </source>
</reference>
<dbReference type="AlphaFoldDB" id="A0AAD6NKS6"/>
<feature type="region of interest" description="Disordered" evidence="1">
    <location>
        <begin position="241"/>
        <end position="344"/>
    </location>
</feature>
<evidence type="ECO:0000313" key="3">
    <source>
        <dbReference type="Proteomes" id="UP001221413"/>
    </source>
</evidence>
<feature type="region of interest" description="Disordered" evidence="1">
    <location>
        <begin position="368"/>
        <end position="392"/>
    </location>
</feature>
<keyword evidence="3" id="KW-1185">Reference proteome</keyword>
<name>A0AAD6NKS6_DREDA</name>
<comment type="caution">
    <text evidence="2">The sequence shown here is derived from an EMBL/GenBank/DDBJ whole genome shotgun (WGS) entry which is preliminary data.</text>
</comment>
<organism evidence="2 3">
    <name type="scientific">Drechslerella dactyloides</name>
    <name type="common">Nematode-trapping fungus</name>
    <name type="synonym">Arthrobotrys dactyloides</name>
    <dbReference type="NCBI Taxonomy" id="74499"/>
    <lineage>
        <taxon>Eukaryota</taxon>
        <taxon>Fungi</taxon>
        <taxon>Dikarya</taxon>
        <taxon>Ascomycota</taxon>
        <taxon>Pezizomycotina</taxon>
        <taxon>Orbiliomycetes</taxon>
        <taxon>Orbiliales</taxon>
        <taxon>Orbiliaceae</taxon>
        <taxon>Drechslerella</taxon>
    </lineage>
</organism>
<evidence type="ECO:0000313" key="2">
    <source>
        <dbReference type="EMBL" id="KAJ6261670.1"/>
    </source>
</evidence>
<dbReference type="EMBL" id="JAQGDS010000003">
    <property type="protein sequence ID" value="KAJ6261670.1"/>
    <property type="molecule type" value="Genomic_DNA"/>
</dbReference>
<gene>
    <name evidence="2" type="ORF">Dda_2468</name>
</gene>
<sequence>MPSCKRAPANLPEEKNIREKKSVEGQVTELVTPGGIINETTSSQETGPLFWADARNASARLRDRLRTGVWGTEDGMMMKAADVLACCRKVDVAQNPSRASAGRRLSTPSFAALFITVMPGPTTIDEALESLPSSSDSFTATGIPREPSSGRRQLLVKGSKFASSKSAESYKPPKLEWHPLQTHILTGAGTGNGRLTRIGKVKESILIAGRDTGVKQSLKFKNSLPLPFLSQNGDHEEDLVVDLKDDPTPGQDAVGGGLTASDLELDPQSDGNGSEGAGMSADFLEDMDDDPKDPTPVKPIPASRPSKRRRTNSSNEDNSDSLPRDFLELLEAEVPGGRKKVSPGDFARVWKMSGRKMGNDMVLAQNKYFSTSEKDGSKPETKKNKARGKGRP</sequence>
<accession>A0AAD6NKS6</accession>
<feature type="compositionally biased region" description="Basic and acidic residues" evidence="1">
    <location>
        <begin position="372"/>
        <end position="383"/>
    </location>
</feature>